<dbReference type="InterPro" id="IPR003594">
    <property type="entry name" value="HATPase_dom"/>
</dbReference>
<dbReference type="CDD" id="cd12914">
    <property type="entry name" value="PDC1_DGC_like"/>
    <property type="match status" value="1"/>
</dbReference>
<dbReference type="CDD" id="cd00075">
    <property type="entry name" value="HATPase"/>
    <property type="match status" value="1"/>
</dbReference>
<proteinExistence type="predicted"/>
<evidence type="ECO:0000256" key="1">
    <source>
        <dbReference type="ARBA" id="ARBA00000085"/>
    </source>
</evidence>
<dbReference type="GO" id="GO:0000155">
    <property type="term" value="F:phosphorelay sensor kinase activity"/>
    <property type="evidence" value="ECO:0007669"/>
    <property type="project" value="InterPro"/>
</dbReference>
<organism evidence="11 12">
    <name type="scientific">Rhodocyclus tenuis</name>
    <name type="common">Rhodospirillum tenue</name>
    <dbReference type="NCBI Taxonomy" id="1066"/>
    <lineage>
        <taxon>Bacteria</taxon>
        <taxon>Pseudomonadati</taxon>
        <taxon>Pseudomonadota</taxon>
        <taxon>Betaproteobacteria</taxon>
        <taxon>Rhodocyclales</taxon>
        <taxon>Rhodocyclaceae</taxon>
        <taxon>Rhodocyclus</taxon>
    </lineage>
</organism>
<evidence type="ECO:0000256" key="8">
    <source>
        <dbReference type="ARBA" id="ARBA00023136"/>
    </source>
</evidence>
<dbReference type="InterPro" id="IPR003661">
    <property type="entry name" value="HisK_dim/P_dom"/>
</dbReference>
<gene>
    <name evidence="11" type="ORF">GGD90_002140</name>
</gene>
<dbReference type="FunFam" id="1.10.287.130:FF:000001">
    <property type="entry name" value="Two-component sensor histidine kinase"/>
    <property type="match status" value="1"/>
</dbReference>
<evidence type="ECO:0000313" key="12">
    <source>
        <dbReference type="Proteomes" id="UP000587070"/>
    </source>
</evidence>
<keyword evidence="6 11" id="KW-0418">Kinase</keyword>
<dbReference type="Gene3D" id="3.30.565.10">
    <property type="entry name" value="Histidine kinase-like ATPase, C-terminal domain"/>
    <property type="match status" value="1"/>
</dbReference>
<name>A0A840G796_RHOTE</name>
<dbReference type="InterPro" id="IPR050736">
    <property type="entry name" value="Sensor_HK_Regulatory"/>
</dbReference>
<dbReference type="SUPFAM" id="SSF55785">
    <property type="entry name" value="PYP-like sensor domain (PAS domain)"/>
    <property type="match status" value="1"/>
</dbReference>
<dbReference type="InterPro" id="IPR000014">
    <property type="entry name" value="PAS"/>
</dbReference>
<evidence type="ECO:0000256" key="5">
    <source>
        <dbReference type="ARBA" id="ARBA00022679"/>
    </source>
</evidence>
<keyword evidence="7" id="KW-0902">Two-component regulatory system</keyword>
<dbReference type="SMART" id="SM00388">
    <property type="entry name" value="HisKA"/>
    <property type="match status" value="1"/>
</dbReference>
<dbReference type="SUPFAM" id="SSF55874">
    <property type="entry name" value="ATPase domain of HSP90 chaperone/DNA topoisomerase II/histidine kinase"/>
    <property type="match status" value="1"/>
</dbReference>
<dbReference type="PROSITE" id="PS50109">
    <property type="entry name" value="HIS_KIN"/>
    <property type="match status" value="1"/>
</dbReference>
<feature type="domain" description="PAS" evidence="10">
    <location>
        <begin position="310"/>
        <end position="354"/>
    </location>
</feature>
<dbReference type="InterPro" id="IPR005467">
    <property type="entry name" value="His_kinase_dom"/>
</dbReference>
<dbReference type="SMART" id="SM00387">
    <property type="entry name" value="HATPase_c"/>
    <property type="match status" value="1"/>
</dbReference>
<dbReference type="InterPro" id="IPR036097">
    <property type="entry name" value="HisK_dim/P_sf"/>
</dbReference>
<keyword evidence="12" id="KW-1185">Reference proteome</keyword>
<dbReference type="OrthoDB" id="567977at2"/>
<accession>A0A840G796</accession>
<dbReference type="EC" id="2.7.13.3" evidence="3"/>
<dbReference type="InterPro" id="IPR004358">
    <property type="entry name" value="Sig_transdc_His_kin-like_C"/>
</dbReference>
<dbReference type="Pfam" id="PF13188">
    <property type="entry name" value="PAS_8"/>
    <property type="match status" value="1"/>
</dbReference>
<feature type="domain" description="Histidine kinase" evidence="9">
    <location>
        <begin position="448"/>
        <end position="667"/>
    </location>
</feature>
<dbReference type="PANTHER" id="PTHR43711:SF31">
    <property type="entry name" value="HISTIDINE KINASE"/>
    <property type="match status" value="1"/>
</dbReference>
<dbReference type="Gene3D" id="3.30.450.20">
    <property type="entry name" value="PAS domain"/>
    <property type="match status" value="3"/>
</dbReference>
<keyword evidence="5" id="KW-0808">Transferase</keyword>
<keyword evidence="8" id="KW-0472">Membrane</keyword>
<dbReference type="InterPro" id="IPR035965">
    <property type="entry name" value="PAS-like_dom_sf"/>
</dbReference>
<dbReference type="PANTHER" id="PTHR43711">
    <property type="entry name" value="TWO-COMPONENT HISTIDINE KINASE"/>
    <property type="match status" value="1"/>
</dbReference>
<comment type="caution">
    <text evidence="11">The sequence shown here is derived from an EMBL/GenBank/DDBJ whole genome shotgun (WGS) entry which is preliminary data.</text>
</comment>
<evidence type="ECO:0000256" key="4">
    <source>
        <dbReference type="ARBA" id="ARBA00022553"/>
    </source>
</evidence>
<sequence length="677" mass="74334">MKRSSSRLRQQLSLLLALSMGLIWAGTIYELKRSHDAYMREAEVRTAVQAQVFAEYSRSTLKRVNEFILDVRSRWDGDGKNFSALVQQKQENIDDISFQVAVIDADGMLAFSNLAKPNERTDLSAREHFRVHKESPGSDQLFISRPVKGKVSGKWSIQLTRPVVHAGKFAGVVVVSLSPEQFAGFATKLDGKGRSATTVVRDSGEIMARYPASEANLGRLVKDRPYQAAEAPVSGNYRHAGTVDKVDRIHGYYRLPEYQLTFIRGEAVEDVLAPYVAQRTILLLAASGVSLLAVVLILMLFRSLRALDEARVQLDAIFALSPDGFVSFDADRRVKYASPTFQRLTGLDSNEIAGLDEETFAQRLGELCVGHARFQGMQALRSAHGNKTSNPDDDAGKRQLIELAIAGKRVLEVGVRLSSGGAVSQILYLRDVTHEIEVERIKSEFLSTAAHELRTPMASIYGYSELMLTLDLSADDRHEFVGIIHRQAGLIVTIINELLDLSRIEARRGKDFNFRRIDAQALLHDAIADFKSPAGRQAPVLSVQTGRQCLRGDAGKLTQALANVLSNAYKYSPDGGAVEIELLEETQGELAGMLGLRIRDQGIGMTPAQLDRVFDRFYRADTSGKIPGTGLGMSIVKEIVELHGGKVVLSSQPGEGSTVTLWIPAENDAGEAGRARA</sequence>
<evidence type="ECO:0000259" key="10">
    <source>
        <dbReference type="PROSITE" id="PS50112"/>
    </source>
</evidence>
<dbReference type="AlphaFoldDB" id="A0A840G796"/>
<dbReference type="EMBL" id="JACIGE010000007">
    <property type="protein sequence ID" value="MBB4247755.1"/>
    <property type="molecule type" value="Genomic_DNA"/>
</dbReference>
<dbReference type="InterPro" id="IPR036890">
    <property type="entry name" value="HATPase_C_sf"/>
</dbReference>
<dbReference type="PRINTS" id="PR00344">
    <property type="entry name" value="BCTRLSENSOR"/>
</dbReference>
<dbReference type="CDD" id="cd00082">
    <property type="entry name" value="HisKA"/>
    <property type="match status" value="1"/>
</dbReference>
<evidence type="ECO:0000256" key="6">
    <source>
        <dbReference type="ARBA" id="ARBA00022777"/>
    </source>
</evidence>
<dbReference type="RefSeq" id="WP_153116720.1">
    <property type="nucleotide sequence ID" value="NZ_JACIGE010000007.1"/>
</dbReference>
<dbReference type="Proteomes" id="UP000587070">
    <property type="component" value="Unassembled WGS sequence"/>
</dbReference>
<evidence type="ECO:0000313" key="11">
    <source>
        <dbReference type="EMBL" id="MBB4247755.1"/>
    </source>
</evidence>
<dbReference type="Pfam" id="PF02518">
    <property type="entry name" value="HATPase_c"/>
    <property type="match status" value="1"/>
</dbReference>
<protein>
    <recommendedName>
        <fullName evidence="3">histidine kinase</fullName>
        <ecNumber evidence="3">2.7.13.3</ecNumber>
    </recommendedName>
</protein>
<evidence type="ECO:0000259" key="9">
    <source>
        <dbReference type="PROSITE" id="PS50109"/>
    </source>
</evidence>
<evidence type="ECO:0000256" key="3">
    <source>
        <dbReference type="ARBA" id="ARBA00012438"/>
    </source>
</evidence>
<dbReference type="FunFam" id="3.30.565.10:FF:000006">
    <property type="entry name" value="Sensor histidine kinase WalK"/>
    <property type="match status" value="1"/>
</dbReference>
<evidence type="ECO:0000256" key="2">
    <source>
        <dbReference type="ARBA" id="ARBA00004429"/>
    </source>
</evidence>
<comment type="catalytic activity">
    <reaction evidence="1">
        <text>ATP + protein L-histidine = ADP + protein N-phospho-L-histidine.</text>
        <dbReference type="EC" id="2.7.13.3"/>
    </reaction>
</comment>
<dbReference type="GO" id="GO:0005886">
    <property type="term" value="C:plasma membrane"/>
    <property type="evidence" value="ECO:0007669"/>
    <property type="project" value="UniProtKB-SubCell"/>
</dbReference>
<reference evidence="11 12" key="1">
    <citation type="submission" date="2020-08" db="EMBL/GenBank/DDBJ databases">
        <title>Genome sequencing of Purple Non-Sulfur Bacteria from various extreme environments.</title>
        <authorList>
            <person name="Mayer M."/>
        </authorList>
    </citation>
    <scope>NUCLEOTIDE SEQUENCE [LARGE SCALE GENOMIC DNA]</scope>
    <source>
        <strain evidence="11 12">2761</strain>
    </source>
</reference>
<dbReference type="CDD" id="cd12915">
    <property type="entry name" value="PDC2_DGC_like"/>
    <property type="match status" value="1"/>
</dbReference>
<dbReference type="Pfam" id="PF00512">
    <property type="entry name" value="HisKA"/>
    <property type="match status" value="1"/>
</dbReference>
<dbReference type="Gene3D" id="1.10.287.130">
    <property type="match status" value="1"/>
</dbReference>
<comment type="subcellular location">
    <subcellularLocation>
        <location evidence="2">Cell inner membrane</location>
        <topology evidence="2">Multi-pass membrane protein</topology>
    </subcellularLocation>
</comment>
<dbReference type="SUPFAM" id="SSF47384">
    <property type="entry name" value="Homodimeric domain of signal transducing histidine kinase"/>
    <property type="match status" value="1"/>
</dbReference>
<dbReference type="PROSITE" id="PS50112">
    <property type="entry name" value="PAS"/>
    <property type="match status" value="1"/>
</dbReference>
<keyword evidence="4" id="KW-0597">Phosphoprotein</keyword>
<evidence type="ECO:0000256" key="7">
    <source>
        <dbReference type="ARBA" id="ARBA00023012"/>
    </source>
</evidence>